<proteinExistence type="predicted"/>
<dbReference type="Proteomes" id="UP000836788">
    <property type="component" value="Chromosome 19"/>
</dbReference>
<organism evidence="1">
    <name type="scientific">Phaeodactylum tricornutum</name>
    <name type="common">Diatom</name>
    <dbReference type="NCBI Taxonomy" id="2850"/>
    <lineage>
        <taxon>Eukaryota</taxon>
        <taxon>Sar</taxon>
        <taxon>Stramenopiles</taxon>
        <taxon>Ochrophyta</taxon>
        <taxon>Bacillariophyta</taxon>
        <taxon>Bacillariophyceae</taxon>
        <taxon>Bacillariophycidae</taxon>
        <taxon>Naviculales</taxon>
        <taxon>Phaeodactylaceae</taxon>
        <taxon>Phaeodactylum</taxon>
    </lineage>
</organism>
<dbReference type="PANTHER" id="PTHR14614:SF97">
    <property type="entry name" value="S-ADENOSYL-L-METHIONINE-DEPENDENT METHYLTRANSFERASES SUPERFAMILY PROTEIN"/>
    <property type="match status" value="1"/>
</dbReference>
<feature type="non-terminal residue" evidence="1">
    <location>
        <position position="1"/>
    </location>
</feature>
<dbReference type="AlphaFoldDB" id="A0A8J9X2G0"/>
<dbReference type="Pfam" id="PF10294">
    <property type="entry name" value="Methyltransf_16"/>
    <property type="match status" value="1"/>
</dbReference>
<gene>
    <name evidence="1" type="ORF">PTTT1_LOCUS22849</name>
</gene>
<name>A0A8J9X2G0_PHATR</name>
<dbReference type="Gene3D" id="3.40.50.150">
    <property type="entry name" value="Vaccinia Virus protein VP39"/>
    <property type="match status" value="1"/>
</dbReference>
<dbReference type="EMBL" id="OU594960">
    <property type="protein sequence ID" value="CAG9283455.1"/>
    <property type="molecule type" value="Genomic_DNA"/>
</dbReference>
<dbReference type="SUPFAM" id="SSF53335">
    <property type="entry name" value="S-adenosyl-L-methionine-dependent methyltransferases"/>
    <property type="match status" value="1"/>
</dbReference>
<dbReference type="PANTHER" id="PTHR14614">
    <property type="entry name" value="HEPATOCELLULAR CARCINOMA-ASSOCIATED ANTIGEN"/>
    <property type="match status" value="1"/>
</dbReference>
<protein>
    <submittedName>
        <fullName evidence="1">Uncharacterized protein</fullName>
    </submittedName>
</protein>
<accession>A0A8J9X2G0</accession>
<sequence>GERLQIRQYDYHSHNANRVWPGTFNLAEYLLNARHGEGLLNWGAVLELGTATGLLAIRLALVSTQHSQDRTSVVYCESIVTSDVEDERGEVAENIAFNYRLNRIEKPPPHVPHTWGTGWKTSMEKAGLDSGTSFDTIIASDILLYVSAYPALVETLEELIPPDSNSKFIMSWNRRMKESQEFFDRIKKVGFDCTHEGKCIYIFKRT</sequence>
<dbReference type="InterPro" id="IPR019410">
    <property type="entry name" value="Methyltransf_16"/>
</dbReference>
<dbReference type="InterPro" id="IPR029063">
    <property type="entry name" value="SAM-dependent_MTases_sf"/>
</dbReference>
<evidence type="ECO:0000313" key="1">
    <source>
        <dbReference type="EMBL" id="CAG9283455.1"/>
    </source>
</evidence>
<reference evidence="1" key="1">
    <citation type="submission" date="2022-02" db="EMBL/GenBank/DDBJ databases">
        <authorList>
            <person name="Giguere J D."/>
        </authorList>
    </citation>
    <scope>NUCLEOTIDE SEQUENCE</scope>
    <source>
        <strain evidence="1">CCAP 1055/1</strain>
    </source>
</reference>